<dbReference type="InterPro" id="IPR036380">
    <property type="entry name" value="Isochorismatase-like_sf"/>
</dbReference>
<evidence type="ECO:0000256" key="1">
    <source>
        <dbReference type="ARBA" id="ARBA00006336"/>
    </source>
</evidence>
<dbReference type="GO" id="GO:0046872">
    <property type="term" value="F:metal ion binding"/>
    <property type="evidence" value="ECO:0007669"/>
    <property type="project" value="UniProtKB-KW"/>
</dbReference>
<dbReference type="PANTHER" id="PTHR11080:SF2">
    <property type="entry name" value="LD05707P"/>
    <property type="match status" value="1"/>
</dbReference>
<keyword evidence="9" id="KW-0732">Signal</keyword>
<comment type="pathway">
    <text evidence="5">Cofactor biosynthesis; nicotinate biosynthesis; nicotinate from nicotinamide: step 1/1.</text>
</comment>
<comment type="similarity">
    <text evidence="1">Belongs to the isochorismatase family.</text>
</comment>
<dbReference type="PANTHER" id="PTHR11080">
    <property type="entry name" value="PYRAZINAMIDASE/NICOTINAMIDASE"/>
    <property type="match status" value="1"/>
</dbReference>
<evidence type="ECO:0000313" key="11">
    <source>
        <dbReference type="EMBL" id="CAB9501942.1"/>
    </source>
</evidence>
<gene>
    <name evidence="11" type="ORF">SEMRO_122_G059360.1</name>
</gene>
<keyword evidence="12" id="KW-1185">Reference proteome</keyword>
<reference evidence="11" key="1">
    <citation type="submission" date="2020-06" db="EMBL/GenBank/DDBJ databases">
        <authorList>
            <consortium name="Plant Systems Biology data submission"/>
        </authorList>
    </citation>
    <scope>NUCLEOTIDE SEQUENCE</scope>
    <source>
        <strain evidence="11">D6</strain>
    </source>
</reference>
<keyword evidence="3" id="KW-0479">Metal-binding</keyword>
<sequence length="332" mass="35841">MGAVAIAAIIAVTVAVTTSASGDDRTGTTTEGSTATEASGSSKTGTALILGAMQDCFMEDSVSSTGKNGTLRVEGTASVIDVINEIRQERGCLFDVVVRSEDDHPRHHISFASTHGLPPFAHTLGKLGLPIMCRDFQGRASCCPTYWVEGPESQNCDRVLCPDSSNMTEDARERVLASPACELCLDDINNRCFSTRQQMWPDHCVQNEESGIPPSLYTTDGDIVLKRGDNPYVDAYSAFADNTNRIPTPLHAILEQLEIHTLYLVGVATDFGILYTATHARNRGYNVVVVLDATRHINDASYEAAIQQMEEEGSTVVYAKDVLAMECPDGAN</sequence>
<feature type="region of interest" description="Disordered" evidence="8">
    <location>
        <begin position="20"/>
        <end position="41"/>
    </location>
</feature>
<comment type="caution">
    <text evidence="11">The sequence shown here is derived from an EMBL/GenBank/DDBJ whole genome shotgun (WGS) entry which is preliminary data.</text>
</comment>
<evidence type="ECO:0000256" key="9">
    <source>
        <dbReference type="SAM" id="SignalP"/>
    </source>
</evidence>
<dbReference type="OrthoDB" id="1739143at2759"/>
<protein>
    <recommendedName>
        <fullName evidence="6">nicotinamidase</fullName>
        <ecNumber evidence="6">3.5.1.19</ecNumber>
    </recommendedName>
    <alternativeName>
        <fullName evidence="7">Nicotinamide deamidase</fullName>
    </alternativeName>
</protein>
<keyword evidence="2" id="KW-0662">Pyridine nucleotide biosynthesis</keyword>
<feature type="domain" description="Isochorismatase-like" evidence="10">
    <location>
        <begin position="236"/>
        <end position="318"/>
    </location>
</feature>
<dbReference type="GO" id="GO:0019363">
    <property type="term" value="P:pyridine nucleotide biosynthetic process"/>
    <property type="evidence" value="ECO:0007669"/>
    <property type="project" value="UniProtKB-KW"/>
</dbReference>
<name>A0A9N8H6V1_9STRA</name>
<evidence type="ECO:0000259" key="10">
    <source>
        <dbReference type="Pfam" id="PF00857"/>
    </source>
</evidence>
<keyword evidence="4" id="KW-0378">Hydrolase</keyword>
<evidence type="ECO:0000256" key="3">
    <source>
        <dbReference type="ARBA" id="ARBA00022723"/>
    </source>
</evidence>
<dbReference type="Proteomes" id="UP001153069">
    <property type="component" value="Unassembled WGS sequence"/>
</dbReference>
<dbReference type="SUPFAM" id="SSF52499">
    <property type="entry name" value="Isochorismatase-like hydrolases"/>
    <property type="match status" value="1"/>
</dbReference>
<accession>A0A9N8H6V1</accession>
<evidence type="ECO:0000256" key="5">
    <source>
        <dbReference type="ARBA" id="ARBA00037900"/>
    </source>
</evidence>
<evidence type="ECO:0000256" key="4">
    <source>
        <dbReference type="ARBA" id="ARBA00022801"/>
    </source>
</evidence>
<dbReference type="InterPro" id="IPR000868">
    <property type="entry name" value="Isochorismatase-like_dom"/>
</dbReference>
<proteinExistence type="inferred from homology"/>
<dbReference type="Gene3D" id="3.40.50.850">
    <property type="entry name" value="Isochorismatase-like"/>
    <property type="match status" value="1"/>
</dbReference>
<dbReference type="AlphaFoldDB" id="A0A9N8H6V1"/>
<feature type="signal peptide" evidence="9">
    <location>
        <begin position="1"/>
        <end position="22"/>
    </location>
</feature>
<feature type="chain" id="PRO_5040140695" description="nicotinamidase" evidence="9">
    <location>
        <begin position="23"/>
        <end position="332"/>
    </location>
</feature>
<evidence type="ECO:0000256" key="6">
    <source>
        <dbReference type="ARBA" id="ARBA00039017"/>
    </source>
</evidence>
<dbReference type="EMBL" id="CAICTM010000121">
    <property type="protein sequence ID" value="CAB9501942.1"/>
    <property type="molecule type" value="Genomic_DNA"/>
</dbReference>
<organism evidence="11 12">
    <name type="scientific">Seminavis robusta</name>
    <dbReference type="NCBI Taxonomy" id="568900"/>
    <lineage>
        <taxon>Eukaryota</taxon>
        <taxon>Sar</taxon>
        <taxon>Stramenopiles</taxon>
        <taxon>Ochrophyta</taxon>
        <taxon>Bacillariophyta</taxon>
        <taxon>Bacillariophyceae</taxon>
        <taxon>Bacillariophycidae</taxon>
        <taxon>Naviculales</taxon>
        <taxon>Naviculaceae</taxon>
        <taxon>Seminavis</taxon>
    </lineage>
</organism>
<dbReference type="Pfam" id="PF00857">
    <property type="entry name" value="Isochorismatase"/>
    <property type="match status" value="1"/>
</dbReference>
<evidence type="ECO:0000256" key="8">
    <source>
        <dbReference type="SAM" id="MobiDB-lite"/>
    </source>
</evidence>
<evidence type="ECO:0000256" key="7">
    <source>
        <dbReference type="ARBA" id="ARBA00043224"/>
    </source>
</evidence>
<evidence type="ECO:0000256" key="2">
    <source>
        <dbReference type="ARBA" id="ARBA00022642"/>
    </source>
</evidence>
<evidence type="ECO:0000313" key="12">
    <source>
        <dbReference type="Proteomes" id="UP001153069"/>
    </source>
</evidence>
<dbReference type="EC" id="3.5.1.19" evidence="6"/>
<dbReference type="InterPro" id="IPR052347">
    <property type="entry name" value="Isochorismatase_Nicotinamidase"/>
</dbReference>
<dbReference type="GO" id="GO:0008936">
    <property type="term" value="F:nicotinamidase activity"/>
    <property type="evidence" value="ECO:0007669"/>
    <property type="project" value="UniProtKB-EC"/>
</dbReference>